<reference evidence="1 2" key="1">
    <citation type="submission" date="2023-09" db="EMBL/GenBank/DDBJ databases">
        <authorList>
            <person name="Rey-Velasco X."/>
        </authorList>
    </citation>
    <scope>NUCLEOTIDE SEQUENCE [LARGE SCALE GENOMIC DNA]</scope>
    <source>
        <strain evidence="1 2">F363</strain>
    </source>
</reference>
<organism evidence="1 2">
    <name type="scientific">Autumnicola tepida</name>
    <dbReference type="NCBI Taxonomy" id="3075595"/>
    <lineage>
        <taxon>Bacteria</taxon>
        <taxon>Pseudomonadati</taxon>
        <taxon>Bacteroidota</taxon>
        <taxon>Flavobacteriia</taxon>
        <taxon>Flavobacteriales</taxon>
        <taxon>Flavobacteriaceae</taxon>
        <taxon>Autumnicola</taxon>
    </lineage>
</organism>
<accession>A0ABU3C534</accession>
<evidence type="ECO:0000313" key="1">
    <source>
        <dbReference type="EMBL" id="MDT0641431.1"/>
    </source>
</evidence>
<protein>
    <submittedName>
        <fullName evidence="1">Uncharacterized protein</fullName>
    </submittedName>
</protein>
<dbReference type="Proteomes" id="UP001262889">
    <property type="component" value="Unassembled WGS sequence"/>
</dbReference>
<comment type="caution">
    <text evidence="1">The sequence shown here is derived from an EMBL/GenBank/DDBJ whole genome shotgun (WGS) entry which is preliminary data.</text>
</comment>
<dbReference type="RefSeq" id="WP_311533092.1">
    <property type="nucleotide sequence ID" value="NZ_JAVRHQ010000001.1"/>
</dbReference>
<dbReference type="EMBL" id="JAVRHQ010000001">
    <property type="protein sequence ID" value="MDT0641431.1"/>
    <property type="molecule type" value="Genomic_DNA"/>
</dbReference>
<gene>
    <name evidence="1" type="ORF">RM553_01175</name>
</gene>
<proteinExistence type="predicted"/>
<sequence>MMLNLFIEYNMHNLTEKDALQIIKNLNNHADNLSITQDTSDIPVNIVLYLL</sequence>
<keyword evidence="2" id="KW-1185">Reference proteome</keyword>
<evidence type="ECO:0000313" key="2">
    <source>
        <dbReference type="Proteomes" id="UP001262889"/>
    </source>
</evidence>
<name>A0ABU3C534_9FLAO</name>